<evidence type="ECO:0000259" key="10">
    <source>
        <dbReference type="PROSITE" id="PS50111"/>
    </source>
</evidence>
<protein>
    <recommendedName>
        <fullName evidence="14">Methyl-accepting chemotaxis sensory transducer with Cache sensor</fullName>
    </recommendedName>
</protein>
<dbReference type="SMART" id="SM00304">
    <property type="entry name" value="HAMP"/>
    <property type="match status" value="2"/>
</dbReference>
<feature type="domain" description="HAMP" evidence="11">
    <location>
        <begin position="228"/>
        <end position="280"/>
    </location>
</feature>
<evidence type="ECO:0000256" key="9">
    <source>
        <dbReference type="SAM" id="Phobius"/>
    </source>
</evidence>
<proteinExistence type="inferred from homology"/>
<dbReference type="Pfam" id="PF18947">
    <property type="entry name" value="HAMP_2"/>
    <property type="match status" value="2"/>
</dbReference>
<keyword evidence="13" id="KW-1185">Reference proteome</keyword>
<keyword evidence="3" id="KW-0145">Chemotaxis</keyword>
<dbReference type="SMART" id="SM01049">
    <property type="entry name" value="Cache_2"/>
    <property type="match status" value="1"/>
</dbReference>
<feature type="domain" description="HAMP" evidence="11">
    <location>
        <begin position="369"/>
        <end position="421"/>
    </location>
</feature>
<dbReference type="GO" id="GO:0007165">
    <property type="term" value="P:signal transduction"/>
    <property type="evidence" value="ECO:0007669"/>
    <property type="project" value="UniProtKB-KW"/>
</dbReference>
<dbReference type="GO" id="GO:0006935">
    <property type="term" value="P:chemotaxis"/>
    <property type="evidence" value="ECO:0007669"/>
    <property type="project" value="UniProtKB-KW"/>
</dbReference>
<dbReference type="Pfam" id="PF17200">
    <property type="entry name" value="sCache_2"/>
    <property type="match status" value="1"/>
</dbReference>
<dbReference type="PANTHER" id="PTHR43531">
    <property type="entry name" value="PROTEIN ICFG"/>
    <property type="match status" value="1"/>
</dbReference>
<dbReference type="PROSITE" id="PS50111">
    <property type="entry name" value="CHEMOTAXIS_TRANSDUC_2"/>
    <property type="match status" value="1"/>
</dbReference>
<dbReference type="Pfam" id="PF00015">
    <property type="entry name" value="MCPsignal"/>
    <property type="match status" value="1"/>
</dbReference>
<evidence type="ECO:0000256" key="4">
    <source>
        <dbReference type="ARBA" id="ARBA00022692"/>
    </source>
</evidence>
<feature type="domain" description="Methyl-accepting transducer" evidence="10">
    <location>
        <begin position="426"/>
        <end position="655"/>
    </location>
</feature>
<dbReference type="InterPro" id="IPR051310">
    <property type="entry name" value="MCP_chemotaxis"/>
</dbReference>
<sequence length="689" mass="73061">MRTTGKIIVLGVGAAVLVGAGLGLYMVKLSADDTDVRIAELDRTLRENFDRNARLQVEQAVSMLQQIVDRANRGELSQEQAKLMGADFLRKLRYDKDGYFWADDYDGVNVVLLGRADEGKSRIDKPDAKGKRWVRDFLSNGRSGGGYTDYYMVRQEGGPQLPKRAYTLAFAPFGWVVGTGNYVDDIEVAVSAKREAALAARRTQLVAIALMVLLTTALVAGVAVVLARSVARPLTRVADEARRVQRAFAEGRLSTRADAAAIHPEFRPILEGMNHALDTVFVPFSTMTEYVERISHGDIPERRTAEVHGDVVAMQASLNRCIDSVRALVADANALARAGVAGQLETRADAARHEGEFRKVVEGVNATLDAVVGPMRESSRVLEQLAGRDLRARVKGEYQGELARMKEAVNGTAEALHQALAQVAHAVDQVSSAAGQIAASSQTVASGASEQASSLEETSSSLESMAMITKQAADSAQQANGLAELAKAAATEGGAAIEQMSGAMAKIKASASGTSQIIKDINEIAFQTNLLALNAAVEAARAGEAGRGFAVVAEEVRSLALRSKEAANKTEDLIRDSVRQAGEGELTAKHVAEVLAGISTSVSKVTDIVAEIAASGKEQAAGIDQVTRAVEQVNQVTQQNAANSEESSSAAAELSGQAQELAAMVGMFQLERAAAAAPRRRAPATEARA</sequence>
<dbReference type="SUPFAM" id="SSF58104">
    <property type="entry name" value="Methyl-accepting chemotaxis protein (MCP) signaling domain"/>
    <property type="match status" value="1"/>
</dbReference>
<gene>
    <name evidence="12" type="ORF">AMYX_21130</name>
</gene>
<dbReference type="AlphaFoldDB" id="A0A7I9VLT4"/>
<evidence type="ECO:0000313" key="13">
    <source>
        <dbReference type="Proteomes" id="UP000503640"/>
    </source>
</evidence>
<dbReference type="FunFam" id="1.10.287.950:FF:000001">
    <property type="entry name" value="Methyl-accepting chemotaxis sensory transducer"/>
    <property type="match status" value="1"/>
</dbReference>
<dbReference type="Gene3D" id="1.20.120.1530">
    <property type="match status" value="1"/>
</dbReference>
<keyword evidence="5 9" id="KW-1133">Transmembrane helix</keyword>
<dbReference type="GO" id="GO:0004888">
    <property type="term" value="F:transmembrane signaling receptor activity"/>
    <property type="evidence" value="ECO:0007669"/>
    <property type="project" value="TreeGrafter"/>
</dbReference>
<dbReference type="PANTHER" id="PTHR43531:SF11">
    <property type="entry name" value="METHYL-ACCEPTING CHEMOTAXIS PROTEIN 3"/>
    <property type="match status" value="1"/>
</dbReference>
<evidence type="ECO:0000256" key="1">
    <source>
        <dbReference type="ARBA" id="ARBA00004651"/>
    </source>
</evidence>
<dbReference type="Gene3D" id="6.10.340.10">
    <property type="match status" value="1"/>
</dbReference>
<keyword evidence="4 9" id="KW-0812">Transmembrane</keyword>
<comment type="similarity">
    <text evidence="7">Belongs to the methyl-accepting chemotaxis (MCP) protein family.</text>
</comment>
<evidence type="ECO:0000256" key="7">
    <source>
        <dbReference type="ARBA" id="ARBA00029447"/>
    </source>
</evidence>
<organism evidence="12 13">
    <name type="scientific">Anaeromyxobacter diazotrophicus</name>
    <dbReference type="NCBI Taxonomy" id="2590199"/>
    <lineage>
        <taxon>Bacteria</taxon>
        <taxon>Pseudomonadati</taxon>
        <taxon>Myxococcota</taxon>
        <taxon>Myxococcia</taxon>
        <taxon>Myxococcales</taxon>
        <taxon>Cystobacterineae</taxon>
        <taxon>Anaeromyxobacteraceae</taxon>
        <taxon>Anaeromyxobacter</taxon>
    </lineage>
</organism>
<dbReference type="InterPro" id="IPR004089">
    <property type="entry name" value="MCPsignal_dom"/>
</dbReference>
<feature type="transmembrane region" description="Helical" evidence="9">
    <location>
        <begin position="205"/>
        <end position="227"/>
    </location>
</feature>
<keyword evidence="2" id="KW-1003">Cell membrane</keyword>
<keyword evidence="6 9" id="KW-0472">Membrane</keyword>
<dbReference type="Proteomes" id="UP000503640">
    <property type="component" value="Unassembled WGS sequence"/>
</dbReference>
<dbReference type="InterPro" id="IPR033480">
    <property type="entry name" value="sCache_2"/>
</dbReference>
<dbReference type="PROSITE" id="PS50885">
    <property type="entry name" value="HAMP"/>
    <property type="match status" value="2"/>
</dbReference>
<comment type="caution">
    <text evidence="12">The sequence shown here is derived from an EMBL/GenBank/DDBJ whole genome shotgun (WGS) entry which is preliminary data.</text>
</comment>
<feature type="transmembrane region" description="Helical" evidence="9">
    <location>
        <begin position="7"/>
        <end position="27"/>
    </location>
</feature>
<dbReference type="SMART" id="SM00283">
    <property type="entry name" value="MA"/>
    <property type="match status" value="1"/>
</dbReference>
<keyword evidence="8" id="KW-0807">Transducer</keyword>
<dbReference type="GO" id="GO:0005886">
    <property type="term" value="C:plasma membrane"/>
    <property type="evidence" value="ECO:0007669"/>
    <property type="project" value="UniProtKB-SubCell"/>
</dbReference>
<dbReference type="RefSeq" id="WP_176064828.1">
    <property type="nucleotide sequence ID" value="NZ_BJTG01000004.1"/>
</dbReference>
<name>A0A7I9VLT4_9BACT</name>
<evidence type="ECO:0000256" key="5">
    <source>
        <dbReference type="ARBA" id="ARBA00022989"/>
    </source>
</evidence>
<dbReference type="Gene3D" id="3.30.450.20">
    <property type="entry name" value="PAS domain"/>
    <property type="match status" value="1"/>
</dbReference>
<evidence type="ECO:0000259" key="11">
    <source>
        <dbReference type="PROSITE" id="PS50885"/>
    </source>
</evidence>
<evidence type="ECO:0008006" key="14">
    <source>
        <dbReference type="Google" id="ProtNLM"/>
    </source>
</evidence>
<evidence type="ECO:0000256" key="6">
    <source>
        <dbReference type="ARBA" id="ARBA00023136"/>
    </source>
</evidence>
<evidence type="ECO:0000256" key="2">
    <source>
        <dbReference type="ARBA" id="ARBA00022475"/>
    </source>
</evidence>
<dbReference type="EMBL" id="BJTG01000004">
    <property type="protein sequence ID" value="GEJ57372.1"/>
    <property type="molecule type" value="Genomic_DNA"/>
</dbReference>
<reference evidence="13" key="1">
    <citation type="journal article" date="2020" name="Appl. Environ. Microbiol.">
        <title>Diazotrophic Anaeromyxobacter Isolates from Soils.</title>
        <authorList>
            <person name="Masuda Y."/>
            <person name="Yamanaka H."/>
            <person name="Xu Z.X."/>
            <person name="Shiratori Y."/>
            <person name="Aono T."/>
            <person name="Amachi S."/>
            <person name="Senoo K."/>
            <person name="Itoh H."/>
        </authorList>
    </citation>
    <scope>NUCLEOTIDE SEQUENCE [LARGE SCALE GENOMIC DNA]</scope>
    <source>
        <strain evidence="13">R267</strain>
    </source>
</reference>
<comment type="subcellular location">
    <subcellularLocation>
        <location evidence="1">Cell membrane</location>
        <topology evidence="1">Multi-pass membrane protein</topology>
    </subcellularLocation>
</comment>
<dbReference type="InterPro" id="IPR003660">
    <property type="entry name" value="HAMP_dom"/>
</dbReference>
<evidence type="ECO:0000256" key="8">
    <source>
        <dbReference type="PROSITE-ProRule" id="PRU00284"/>
    </source>
</evidence>
<accession>A0A7I9VLT4</accession>
<evidence type="ECO:0000313" key="12">
    <source>
        <dbReference type="EMBL" id="GEJ57372.1"/>
    </source>
</evidence>
<dbReference type="Gene3D" id="1.10.287.950">
    <property type="entry name" value="Methyl-accepting chemotaxis protein"/>
    <property type="match status" value="1"/>
</dbReference>
<evidence type="ECO:0000256" key="3">
    <source>
        <dbReference type="ARBA" id="ARBA00022500"/>
    </source>
</evidence>